<name>A0A1U9LIZ8_9PROT</name>
<dbReference type="EMBL" id="CP014688">
    <property type="protein sequence ID" value="AQT06401.1"/>
    <property type="molecule type" value="Genomic_DNA"/>
</dbReference>
<dbReference type="GO" id="GO:0005524">
    <property type="term" value="F:ATP binding"/>
    <property type="evidence" value="ECO:0007669"/>
    <property type="project" value="InterPro"/>
</dbReference>
<reference evidence="2 3" key="1">
    <citation type="submission" date="2016-03" db="EMBL/GenBank/DDBJ databases">
        <title>Acetic acid bacteria sequencing.</title>
        <authorList>
            <person name="Brandt J."/>
            <person name="Jakob F."/>
            <person name="Vogel R.F."/>
        </authorList>
    </citation>
    <scope>NUCLEOTIDE SEQUENCE [LARGE SCALE GENOMIC DNA]</scope>
    <source>
        <strain evidence="2 3">TMW2.1084</strain>
        <plasmid evidence="3">pac1084_1</plasmid>
    </source>
</reference>
<sequence length="453" mass="49302">MPTKEAAWTVYCTMSCGMSGAEQWLDNNVRTWLFVSALLGVDNAIHTLCSHISTVTEDGMTSFLARNPNRYPDLATRISAGEWPAIHEQTLKSWSDHAWSFHKDSAEEDADGGWSGTAVLGCSPEAISTIDTQIESELWNDDIIPGKVVIKGFRASTAIEKELCLKYENIIGKKLPLRTPQITPREFRASFLRKFPWARAVADAVAQHLTLSEIAISGGKYDLPALPHMLLVGPSGAGKSAMVEEICSLLGIPHTTASVGGTADDCGMSGTGQKWTTRSPSIPVKLMAYEHCANPALIIDEIDKSAGLDSRNGTVQGSLLSMMQPPDTGYMDVCLNMPVDLSMVSFIATANSTSLMDAALLSRFKIITVGRPKPTTDNFWSLLDGIALKSAARLNLQETMRLPDSAILDVYKSWIKAGCDIRELERAYTEVFAKLLTMMADFSLPDGPEAVLH</sequence>
<dbReference type="KEGG" id="aper:A0U91_15415"/>
<dbReference type="InterPro" id="IPR027417">
    <property type="entry name" value="P-loop_NTPase"/>
</dbReference>
<evidence type="ECO:0000313" key="3">
    <source>
        <dbReference type="Proteomes" id="UP000189055"/>
    </source>
</evidence>
<geneLocation type="plasmid" evidence="3">
    <name>pac1084_1</name>
</geneLocation>
<accession>A0A1U9LIZ8</accession>
<organism evidence="2 3">
    <name type="scientific">Acetobacter persici</name>
    <dbReference type="NCBI Taxonomy" id="1076596"/>
    <lineage>
        <taxon>Bacteria</taxon>
        <taxon>Pseudomonadati</taxon>
        <taxon>Pseudomonadota</taxon>
        <taxon>Alphaproteobacteria</taxon>
        <taxon>Acetobacterales</taxon>
        <taxon>Acetobacteraceae</taxon>
        <taxon>Acetobacter</taxon>
    </lineage>
</organism>
<dbReference type="AlphaFoldDB" id="A0A1U9LIZ8"/>
<evidence type="ECO:0000313" key="2">
    <source>
        <dbReference type="EMBL" id="AQT06401.1"/>
    </source>
</evidence>
<keyword evidence="2" id="KW-0614">Plasmid</keyword>
<dbReference type="Pfam" id="PF00004">
    <property type="entry name" value="AAA"/>
    <property type="match status" value="1"/>
</dbReference>
<proteinExistence type="predicted"/>
<dbReference type="InterPro" id="IPR027065">
    <property type="entry name" value="Lon_Prtase"/>
</dbReference>
<dbReference type="GO" id="GO:0004176">
    <property type="term" value="F:ATP-dependent peptidase activity"/>
    <property type="evidence" value="ECO:0007669"/>
    <property type="project" value="InterPro"/>
</dbReference>
<gene>
    <name evidence="2" type="ORF">A0U91_15415</name>
</gene>
<dbReference type="GO" id="GO:0004252">
    <property type="term" value="F:serine-type endopeptidase activity"/>
    <property type="evidence" value="ECO:0007669"/>
    <property type="project" value="InterPro"/>
</dbReference>
<dbReference type="InterPro" id="IPR003593">
    <property type="entry name" value="AAA+_ATPase"/>
</dbReference>
<dbReference type="SMART" id="SM00382">
    <property type="entry name" value="AAA"/>
    <property type="match status" value="1"/>
</dbReference>
<dbReference type="Gene3D" id="3.40.50.300">
    <property type="entry name" value="P-loop containing nucleotide triphosphate hydrolases"/>
    <property type="match status" value="1"/>
</dbReference>
<dbReference type="PANTHER" id="PTHR10046">
    <property type="entry name" value="ATP DEPENDENT LON PROTEASE FAMILY MEMBER"/>
    <property type="match status" value="1"/>
</dbReference>
<dbReference type="GO" id="GO:0030163">
    <property type="term" value="P:protein catabolic process"/>
    <property type="evidence" value="ECO:0007669"/>
    <property type="project" value="InterPro"/>
</dbReference>
<dbReference type="Proteomes" id="UP000189055">
    <property type="component" value="Plasmid pAC1084_1"/>
</dbReference>
<dbReference type="SUPFAM" id="SSF52540">
    <property type="entry name" value="P-loop containing nucleoside triphosphate hydrolases"/>
    <property type="match status" value="1"/>
</dbReference>
<protein>
    <recommendedName>
        <fullName evidence="1">AAA+ ATPase domain-containing protein</fullName>
    </recommendedName>
</protein>
<dbReference type="GO" id="GO:0016887">
    <property type="term" value="F:ATP hydrolysis activity"/>
    <property type="evidence" value="ECO:0007669"/>
    <property type="project" value="InterPro"/>
</dbReference>
<dbReference type="InterPro" id="IPR003959">
    <property type="entry name" value="ATPase_AAA_core"/>
</dbReference>
<evidence type="ECO:0000259" key="1">
    <source>
        <dbReference type="SMART" id="SM00382"/>
    </source>
</evidence>
<feature type="domain" description="AAA+ ATPase" evidence="1">
    <location>
        <begin position="225"/>
        <end position="375"/>
    </location>
</feature>